<comment type="caution">
    <text evidence="2">The sequence shown here is derived from an EMBL/GenBank/DDBJ whole genome shotgun (WGS) entry which is preliminary data.</text>
</comment>
<keyword evidence="3" id="KW-1185">Reference proteome</keyword>
<protein>
    <submittedName>
        <fullName evidence="2">Uncharacterized protein</fullName>
    </submittedName>
</protein>
<feature type="coiled-coil region" evidence="1">
    <location>
        <begin position="1"/>
        <end position="28"/>
    </location>
</feature>
<keyword evidence="1" id="KW-0175">Coiled coil</keyword>
<dbReference type="Proteomes" id="UP000027345">
    <property type="component" value="Unassembled WGS sequence"/>
</dbReference>
<proteinExistence type="predicted"/>
<dbReference type="AlphaFoldDB" id="A0A066U439"/>
<evidence type="ECO:0000313" key="3">
    <source>
        <dbReference type="Proteomes" id="UP000027345"/>
    </source>
</evidence>
<name>A0A066U439_9PSEU</name>
<evidence type="ECO:0000256" key="1">
    <source>
        <dbReference type="SAM" id="Coils"/>
    </source>
</evidence>
<dbReference type="EMBL" id="JMQI01000026">
    <property type="protein sequence ID" value="KDN21865.1"/>
    <property type="molecule type" value="Genomic_DNA"/>
</dbReference>
<dbReference type="OrthoDB" id="9919560at2"/>
<reference evidence="2 3" key="1">
    <citation type="submission" date="2014-05" db="EMBL/GenBank/DDBJ databases">
        <title>Draft genome sequence of Amycolatopsis rifamycinica DSM 46095.</title>
        <authorList>
            <person name="Lal R."/>
            <person name="Saxena A."/>
            <person name="Kumari R."/>
            <person name="Mukherjee U."/>
            <person name="Singh P."/>
            <person name="Sangwan N."/>
            <person name="Mahato N.K."/>
        </authorList>
    </citation>
    <scope>NUCLEOTIDE SEQUENCE [LARGE SCALE GENOMIC DNA]</scope>
    <source>
        <strain evidence="2 3">DSM 46095</strain>
    </source>
</reference>
<gene>
    <name evidence="2" type="ORF">DV20_13140</name>
</gene>
<accession>A0A066U439</accession>
<sequence>MGKYDKQIERSKQMLAEAQKKYDEAVIKLADASPGVRETVLGTYGRQIEEAKSMIATFEGAND</sequence>
<evidence type="ECO:0000313" key="2">
    <source>
        <dbReference type="EMBL" id="KDN21865.1"/>
    </source>
</evidence>
<organism evidence="2 3">
    <name type="scientific">Amycolatopsis rifamycinica</name>
    <dbReference type="NCBI Taxonomy" id="287986"/>
    <lineage>
        <taxon>Bacteria</taxon>
        <taxon>Bacillati</taxon>
        <taxon>Actinomycetota</taxon>
        <taxon>Actinomycetes</taxon>
        <taxon>Pseudonocardiales</taxon>
        <taxon>Pseudonocardiaceae</taxon>
        <taxon>Amycolatopsis</taxon>
    </lineage>
</organism>
<dbReference type="RefSeq" id="WP_152603703.1">
    <property type="nucleotide sequence ID" value="NZ_JMQI01000026.1"/>
</dbReference>